<proteinExistence type="predicted"/>
<gene>
    <name evidence="2" type="ORF">GGD55_006235</name>
</gene>
<keyword evidence="1" id="KW-0812">Transmembrane</keyword>
<evidence type="ECO:0000256" key="1">
    <source>
        <dbReference type="SAM" id="Phobius"/>
    </source>
</evidence>
<sequence>MVWFFRAIYNGQRFWLLRHSMRTSEILFETPGHEEARLVFHPKGSRRDIFVCIAGVGLGGLLIGIFFDMPASATLAGRIFDFIGPVLGSLFIAAGVLVFFGPRWGYPRLVLDNNKLISEGMFRSSILDLDNLGKAAVTSSGSATFLAFFTLDEERALALRNDFSQPSAFSAAKTFFVSPYTGNNPQRAQKIADQINACRATPLNEGAMHVAPDTKAKIKKRSRRARLLLVLVTTTLVIVLTYLKSSA</sequence>
<feature type="transmembrane region" description="Helical" evidence="1">
    <location>
        <begin position="225"/>
        <end position="243"/>
    </location>
</feature>
<accession>A0A7W8UHK4</accession>
<keyword evidence="1" id="KW-1133">Transmembrane helix</keyword>
<comment type="caution">
    <text evidence="2">The sequence shown here is derived from an EMBL/GenBank/DDBJ whole genome shotgun (WGS) entry which is preliminary data.</text>
</comment>
<evidence type="ECO:0000313" key="3">
    <source>
        <dbReference type="Proteomes" id="UP000585507"/>
    </source>
</evidence>
<dbReference type="RefSeq" id="WP_018327429.1">
    <property type="nucleotide sequence ID" value="NZ_JACHBK010000021.1"/>
</dbReference>
<keyword evidence="1" id="KW-0472">Membrane</keyword>
<name>A0A7W8UHK4_9HYPH</name>
<dbReference type="AlphaFoldDB" id="A0A7W8UHK4"/>
<evidence type="ECO:0000313" key="2">
    <source>
        <dbReference type="EMBL" id="MBB5539485.1"/>
    </source>
</evidence>
<reference evidence="2 3" key="1">
    <citation type="submission" date="2020-08" db="EMBL/GenBank/DDBJ databases">
        <title>Genomic Encyclopedia of Type Strains, Phase IV (KMG-V): Genome sequencing to study the core and pangenomes of soil and plant-associated prokaryotes.</title>
        <authorList>
            <person name="Whitman W."/>
        </authorList>
    </citation>
    <scope>NUCLEOTIDE SEQUENCE [LARGE SCALE GENOMIC DNA]</scope>
    <source>
        <strain evidence="2 3">SEMIA 4084</strain>
    </source>
</reference>
<organism evidence="2 3">
    <name type="scientific">Rhizobium giardinii</name>
    <dbReference type="NCBI Taxonomy" id="56731"/>
    <lineage>
        <taxon>Bacteria</taxon>
        <taxon>Pseudomonadati</taxon>
        <taxon>Pseudomonadota</taxon>
        <taxon>Alphaproteobacteria</taxon>
        <taxon>Hyphomicrobiales</taxon>
        <taxon>Rhizobiaceae</taxon>
        <taxon>Rhizobium/Agrobacterium group</taxon>
        <taxon>Rhizobium</taxon>
    </lineage>
</organism>
<dbReference type="Proteomes" id="UP000585507">
    <property type="component" value="Unassembled WGS sequence"/>
</dbReference>
<feature type="transmembrane region" description="Helical" evidence="1">
    <location>
        <begin position="49"/>
        <end position="67"/>
    </location>
</feature>
<dbReference type="EMBL" id="JACHBK010000021">
    <property type="protein sequence ID" value="MBB5539485.1"/>
    <property type="molecule type" value="Genomic_DNA"/>
</dbReference>
<protein>
    <submittedName>
        <fullName evidence="2">Uncharacterized protein</fullName>
    </submittedName>
</protein>
<feature type="transmembrane region" description="Helical" evidence="1">
    <location>
        <begin position="79"/>
        <end position="100"/>
    </location>
</feature>
<keyword evidence="3" id="KW-1185">Reference proteome</keyword>